<dbReference type="InterPro" id="IPR010921">
    <property type="entry name" value="Trp_repressor/repl_initiator"/>
</dbReference>
<dbReference type="EMBL" id="JBAWSX010000001">
    <property type="protein sequence ID" value="MEI4800019.1"/>
    <property type="molecule type" value="Genomic_DNA"/>
</dbReference>
<accession>A0ABU8FBF3</accession>
<comment type="caution">
    <text evidence="1">The sequence shown here is derived from an EMBL/GenBank/DDBJ whole genome shotgun (WGS) entry which is preliminary data.</text>
</comment>
<gene>
    <name evidence="1" type="ORF">WAZ07_01535</name>
</gene>
<proteinExistence type="predicted"/>
<keyword evidence="2" id="KW-1185">Reference proteome</keyword>
<organism evidence="1 2">
    <name type="scientific">Bacillus bruguierae</name>
    <dbReference type="NCBI Taxonomy" id="3127667"/>
    <lineage>
        <taxon>Bacteria</taxon>
        <taxon>Bacillati</taxon>
        <taxon>Bacillota</taxon>
        <taxon>Bacilli</taxon>
        <taxon>Bacillales</taxon>
        <taxon>Bacillaceae</taxon>
        <taxon>Bacillus</taxon>
    </lineage>
</organism>
<reference evidence="1 2" key="1">
    <citation type="submission" date="2024-01" db="EMBL/GenBank/DDBJ databases">
        <title>Seven novel Bacillus-like species.</title>
        <authorList>
            <person name="Liu G."/>
        </authorList>
    </citation>
    <scope>NUCLEOTIDE SEQUENCE [LARGE SCALE GENOMIC DNA]</scope>
    <source>
        <strain evidence="1 2">FJAT-51639</strain>
    </source>
</reference>
<name>A0ABU8FBF3_9BACI</name>
<evidence type="ECO:0000313" key="1">
    <source>
        <dbReference type="EMBL" id="MEI4800019.1"/>
    </source>
</evidence>
<dbReference type="SUPFAM" id="SSF48295">
    <property type="entry name" value="TrpR-like"/>
    <property type="match status" value="1"/>
</dbReference>
<sequence>MKKTYKTYSEEFKWEVVQLYLKGSGTLRSIAAQYEIWQPKAKYEAICK</sequence>
<dbReference type="RefSeq" id="WP_336471044.1">
    <property type="nucleotide sequence ID" value="NZ_JBAWSX010000001.1"/>
</dbReference>
<evidence type="ECO:0000313" key="2">
    <source>
        <dbReference type="Proteomes" id="UP001372526"/>
    </source>
</evidence>
<dbReference type="Proteomes" id="UP001372526">
    <property type="component" value="Unassembled WGS sequence"/>
</dbReference>
<protein>
    <submittedName>
        <fullName evidence="1">Transposase</fullName>
    </submittedName>
</protein>